<keyword evidence="2" id="KW-1185">Reference proteome</keyword>
<name>A0ABR9TB84_9SPHI</name>
<evidence type="ECO:0000313" key="2">
    <source>
        <dbReference type="Proteomes" id="UP000618319"/>
    </source>
</evidence>
<protein>
    <recommendedName>
        <fullName evidence="3">Bacteriocin</fullName>
    </recommendedName>
</protein>
<gene>
    <name evidence="1" type="ORF">C4F40_16510</name>
</gene>
<comment type="caution">
    <text evidence="1">The sequence shown here is derived from an EMBL/GenBank/DDBJ whole genome shotgun (WGS) entry which is preliminary data.</text>
</comment>
<proteinExistence type="predicted"/>
<reference evidence="1 2" key="1">
    <citation type="submission" date="2018-02" db="EMBL/GenBank/DDBJ databases">
        <title>Sphingobacterium KA21.</title>
        <authorList>
            <person name="Vasarhelyi B.M."/>
            <person name="Deshmukh S."/>
            <person name="Balint B."/>
            <person name="Kukolya J."/>
        </authorList>
    </citation>
    <scope>NUCLEOTIDE SEQUENCE [LARGE SCALE GENOMIC DNA]</scope>
    <source>
        <strain evidence="1 2">Ka21</strain>
    </source>
</reference>
<organism evidence="1 2">
    <name type="scientific">Sphingobacterium pedocola</name>
    <dbReference type="NCBI Taxonomy" id="2082722"/>
    <lineage>
        <taxon>Bacteria</taxon>
        <taxon>Pseudomonadati</taxon>
        <taxon>Bacteroidota</taxon>
        <taxon>Sphingobacteriia</taxon>
        <taxon>Sphingobacteriales</taxon>
        <taxon>Sphingobacteriaceae</taxon>
        <taxon>Sphingobacterium</taxon>
    </lineage>
</organism>
<evidence type="ECO:0000313" key="1">
    <source>
        <dbReference type="EMBL" id="MBE8722329.1"/>
    </source>
</evidence>
<evidence type="ECO:0008006" key="3">
    <source>
        <dbReference type="Google" id="ProtNLM"/>
    </source>
</evidence>
<dbReference type="EMBL" id="PSKQ01000023">
    <property type="protein sequence ID" value="MBE8722329.1"/>
    <property type="molecule type" value="Genomic_DNA"/>
</dbReference>
<sequence length="54" mass="5333">MNEGNVMSALSLANVAALADGENGGGVNCSNSCSGAYCGTFIPPSGPGVKLYYC</sequence>
<accession>A0ABR9TB84</accession>
<dbReference type="Proteomes" id="UP000618319">
    <property type="component" value="Unassembled WGS sequence"/>
</dbReference>